<dbReference type="Pfam" id="PF24883">
    <property type="entry name" value="NPHP3_N"/>
    <property type="match status" value="1"/>
</dbReference>
<comment type="caution">
    <text evidence="4">The sequence shown here is derived from an EMBL/GenBank/DDBJ whole genome shotgun (WGS) entry which is preliminary data.</text>
</comment>
<dbReference type="Pfam" id="PF25053">
    <property type="entry name" value="DUF7791"/>
    <property type="match status" value="1"/>
</dbReference>
<reference evidence="4" key="1">
    <citation type="journal article" date="2020" name="Stud. Mycol.">
        <title>101 Dothideomycetes genomes: a test case for predicting lifestyles and emergence of pathogens.</title>
        <authorList>
            <person name="Haridas S."/>
            <person name="Albert R."/>
            <person name="Binder M."/>
            <person name="Bloem J."/>
            <person name="Labutti K."/>
            <person name="Salamov A."/>
            <person name="Andreopoulos B."/>
            <person name="Baker S."/>
            <person name="Barry K."/>
            <person name="Bills G."/>
            <person name="Bluhm B."/>
            <person name="Cannon C."/>
            <person name="Castanera R."/>
            <person name="Culley D."/>
            <person name="Daum C."/>
            <person name="Ezra D."/>
            <person name="Gonzalez J."/>
            <person name="Henrissat B."/>
            <person name="Kuo A."/>
            <person name="Liang C."/>
            <person name="Lipzen A."/>
            <person name="Lutzoni F."/>
            <person name="Magnuson J."/>
            <person name="Mondo S."/>
            <person name="Nolan M."/>
            <person name="Ohm R."/>
            <person name="Pangilinan J."/>
            <person name="Park H.-J."/>
            <person name="Ramirez L."/>
            <person name="Alfaro M."/>
            <person name="Sun H."/>
            <person name="Tritt A."/>
            <person name="Yoshinaga Y."/>
            <person name="Zwiers L.-H."/>
            <person name="Turgeon B."/>
            <person name="Goodwin S."/>
            <person name="Spatafora J."/>
            <person name="Crous P."/>
            <person name="Grigoriev I."/>
        </authorList>
    </citation>
    <scope>NUCLEOTIDE SEQUENCE</scope>
    <source>
        <strain evidence="4">ATCC 74209</strain>
    </source>
</reference>
<sequence>METLTALSLATSVLQTIDFSSKILSKAGQLRKSCTGVLPENTELEKVVMHLRNLIQELQERNSLPTSTSQTQNHGGAHALISLVNMCIQTAKELLDVLEMLKVRGAKTRWKSFRQAVKSVWTKEKIGDMVNRLELIRGGVEFGVIMGLRDELVTLSSQQITRFDSLDRSSKAVVQAILNGQSASTAASNTQLQALDDMNKGLHYLVVNEHQRTRDVILEEIRQHAAQMFHRQHSSTPTINLGDRAKTDILMILKFHGIEDRNGIIPDAYKKTFEWIWESENPKKRVWDTFWQWLTTGQGIYWVSGNQGSGKSTLMKYIYYDDRISQGLSCWSGPDTQLVTAGFFFWNSGSALQKSLLGLLRSILYKTLRTQPQLIDEVFLAHEQEDIFRRWVNRKSDAETILTLKDVKPAFARLLQVPSLRLCLFIDALDEYEGDHNEVAELFTGIIASPSVKACLSSRPFGVFEQAFSKCPRLRLQDLTYDDITVYVREKLQGGNDILNASLLVTSDFDEIIEEITEKASGVFPWVSLVVRSLLEGIKNGDRMADLRMRLKETPHDLYQLYWHTLHEIRPAFYFEQAAKMLKIAYAAKEMCTELSVDLLLAAEHYAHGKPLVNIFGYHTTEQRNHALTARLYSRCRGLLEVRGDHVVFLHRSVTEFLDRPSVAKTLEETISGQFSPYASLLAGYVSQMKYQDVQGSSSIMLSLARKGEEELGLPHASLMTEFDKIANNSTS</sequence>
<dbReference type="InterPro" id="IPR056884">
    <property type="entry name" value="NPHP3-like_N"/>
</dbReference>
<dbReference type="SUPFAM" id="SSF52540">
    <property type="entry name" value="P-loop containing nucleoside triphosphate hydrolases"/>
    <property type="match status" value="1"/>
</dbReference>
<evidence type="ECO:0000259" key="3">
    <source>
        <dbReference type="Pfam" id="PF25053"/>
    </source>
</evidence>
<evidence type="ECO:0000313" key="4">
    <source>
        <dbReference type="EMBL" id="KAF2198163.1"/>
    </source>
</evidence>
<dbReference type="AlphaFoldDB" id="A0A9P4JKH3"/>
<dbReference type="Gene3D" id="3.40.50.300">
    <property type="entry name" value="P-loop containing nucleotide triphosphate hydrolases"/>
    <property type="match status" value="1"/>
</dbReference>
<proteinExistence type="predicted"/>
<organism evidence="4 5">
    <name type="scientific">Delitschia confertaspora ATCC 74209</name>
    <dbReference type="NCBI Taxonomy" id="1513339"/>
    <lineage>
        <taxon>Eukaryota</taxon>
        <taxon>Fungi</taxon>
        <taxon>Dikarya</taxon>
        <taxon>Ascomycota</taxon>
        <taxon>Pezizomycotina</taxon>
        <taxon>Dothideomycetes</taxon>
        <taxon>Pleosporomycetidae</taxon>
        <taxon>Pleosporales</taxon>
        <taxon>Delitschiaceae</taxon>
        <taxon>Delitschia</taxon>
    </lineage>
</organism>
<dbReference type="InterPro" id="IPR027417">
    <property type="entry name" value="P-loop_NTPase"/>
</dbReference>
<evidence type="ECO:0008006" key="6">
    <source>
        <dbReference type="Google" id="ProtNLM"/>
    </source>
</evidence>
<feature type="domain" description="DUF7791" evidence="3">
    <location>
        <begin position="572"/>
        <end position="694"/>
    </location>
</feature>
<evidence type="ECO:0000313" key="5">
    <source>
        <dbReference type="Proteomes" id="UP000799536"/>
    </source>
</evidence>
<dbReference type="EMBL" id="ML994165">
    <property type="protein sequence ID" value="KAF2198163.1"/>
    <property type="molecule type" value="Genomic_DNA"/>
</dbReference>
<dbReference type="InterPro" id="IPR056693">
    <property type="entry name" value="DUF7791"/>
</dbReference>
<keyword evidence="5" id="KW-1185">Reference proteome</keyword>
<dbReference type="PANTHER" id="PTHR10039:SF5">
    <property type="entry name" value="NACHT DOMAIN-CONTAINING PROTEIN"/>
    <property type="match status" value="1"/>
</dbReference>
<dbReference type="Proteomes" id="UP000799536">
    <property type="component" value="Unassembled WGS sequence"/>
</dbReference>
<gene>
    <name evidence="4" type="ORF">GQ43DRAFT_483523</name>
</gene>
<name>A0A9P4JKH3_9PLEO</name>
<evidence type="ECO:0000256" key="1">
    <source>
        <dbReference type="ARBA" id="ARBA00022737"/>
    </source>
</evidence>
<accession>A0A9P4JKH3</accession>
<evidence type="ECO:0000259" key="2">
    <source>
        <dbReference type="Pfam" id="PF24883"/>
    </source>
</evidence>
<keyword evidence="1" id="KW-0677">Repeat</keyword>
<protein>
    <recommendedName>
        <fullName evidence="6">NACHT domain-containing protein</fullName>
    </recommendedName>
</protein>
<dbReference type="OrthoDB" id="443402at2759"/>
<dbReference type="PANTHER" id="PTHR10039">
    <property type="entry name" value="AMELOGENIN"/>
    <property type="match status" value="1"/>
</dbReference>
<feature type="domain" description="Nephrocystin 3-like N-terminal" evidence="2">
    <location>
        <begin position="288"/>
        <end position="459"/>
    </location>
</feature>